<evidence type="ECO:0000313" key="1">
    <source>
        <dbReference type="EMBL" id="KAJ8118658.1"/>
    </source>
</evidence>
<reference evidence="1" key="1">
    <citation type="submission" date="2022-11" db="EMBL/GenBank/DDBJ databases">
        <title>Genome Sequence of Boeremia exigua.</title>
        <authorList>
            <person name="Buettner E."/>
        </authorList>
    </citation>
    <scope>NUCLEOTIDE SEQUENCE</scope>
    <source>
        <strain evidence="1">CU02</strain>
    </source>
</reference>
<dbReference type="Proteomes" id="UP001153331">
    <property type="component" value="Unassembled WGS sequence"/>
</dbReference>
<accession>A0ACC2IU31</accession>
<proteinExistence type="predicted"/>
<organism evidence="1 2">
    <name type="scientific">Boeremia exigua</name>
    <dbReference type="NCBI Taxonomy" id="749465"/>
    <lineage>
        <taxon>Eukaryota</taxon>
        <taxon>Fungi</taxon>
        <taxon>Dikarya</taxon>
        <taxon>Ascomycota</taxon>
        <taxon>Pezizomycotina</taxon>
        <taxon>Dothideomycetes</taxon>
        <taxon>Pleosporomycetidae</taxon>
        <taxon>Pleosporales</taxon>
        <taxon>Pleosporineae</taxon>
        <taxon>Didymellaceae</taxon>
        <taxon>Boeremia</taxon>
    </lineage>
</organism>
<protein>
    <submittedName>
        <fullName evidence="1">Uncharacterized protein</fullName>
    </submittedName>
</protein>
<comment type="caution">
    <text evidence="1">The sequence shown here is derived from an EMBL/GenBank/DDBJ whole genome shotgun (WGS) entry which is preliminary data.</text>
</comment>
<name>A0ACC2IU31_9PLEO</name>
<evidence type="ECO:0000313" key="2">
    <source>
        <dbReference type="Proteomes" id="UP001153331"/>
    </source>
</evidence>
<sequence length="145" mass="15900">MDPVDFTLQLLSVIFTLLATIIAIGAIDVRWSVAAILCRRLCNKRTNWAAERRKWQEGMDVDIERLPTVHPHGPNTPPRTLSAASGATLVAPGRETRITHPHCSSICKVEDGCVESTPTSPVEESALGSMQSPSKQRQRCGLGKW</sequence>
<gene>
    <name evidence="1" type="ORF">OPT61_g419</name>
</gene>
<dbReference type="EMBL" id="JAPHNI010000013">
    <property type="protein sequence ID" value="KAJ8118658.1"/>
    <property type="molecule type" value="Genomic_DNA"/>
</dbReference>
<keyword evidence="2" id="KW-1185">Reference proteome</keyword>